<feature type="domain" description="AAA" evidence="1">
    <location>
        <begin position="19"/>
        <end position="151"/>
    </location>
</feature>
<dbReference type="GO" id="GO:0005524">
    <property type="term" value="F:ATP binding"/>
    <property type="evidence" value="ECO:0007669"/>
    <property type="project" value="UniProtKB-KW"/>
</dbReference>
<dbReference type="InterPro" id="IPR027417">
    <property type="entry name" value="P-loop_NTPase"/>
</dbReference>
<keyword evidence="4" id="KW-1185">Reference proteome</keyword>
<dbReference type="PANTHER" id="PTHR33295">
    <property type="entry name" value="ATPASE"/>
    <property type="match status" value="1"/>
</dbReference>
<dbReference type="Gene3D" id="3.40.50.300">
    <property type="entry name" value="P-loop containing nucleotide triphosphate hydrolases"/>
    <property type="match status" value="1"/>
</dbReference>
<dbReference type="EMBL" id="QPKV01000010">
    <property type="protein sequence ID" value="RDC54749.1"/>
    <property type="molecule type" value="Genomic_DNA"/>
</dbReference>
<evidence type="ECO:0000313" key="4">
    <source>
        <dbReference type="Proteomes" id="UP000253961"/>
    </source>
</evidence>
<dbReference type="AlphaFoldDB" id="A0A369PVL1"/>
<gene>
    <name evidence="3" type="ORF">DU508_19795</name>
</gene>
<name>A0A369PVL1_9SPHI</name>
<evidence type="ECO:0000313" key="3">
    <source>
        <dbReference type="EMBL" id="RDC54749.1"/>
    </source>
</evidence>
<reference evidence="3 4" key="1">
    <citation type="submission" date="2018-07" db="EMBL/GenBank/DDBJ databases">
        <title>Pedobacter sp. nov., isolated from soil.</title>
        <authorList>
            <person name="Zhou L.Y."/>
            <person name="Du Z.J."/>
        </authorList>
    </citation>
    <scope>NUCLEOTIDE SEQUENCE [LARGE SCALE GENOMIC DNA]</scope>
    <source>
        <strain evidence="3 4">JDX94</strain>
    </source>
</reference>
<dbReference type="InterPro" id="IPR041682">
    <property type="entry name" value="AAA_14"/>
</dbReference>
<accession>A0A369PVL1</accession>
<dbReference type="Proteomes" id="UP000253961">
    <property type="component" value="Unassembled WGS sequence"/>
</dbReference>
<dbReference type="RefSeq" id="WP_115404505.1">
    <property type="nucleotide sequence ID" value="NZ_QPKV01000010.1"/>
</dbReference>
<evidence type="ECO:0000259" key="1">
    <source>
        <dbReference type="Pfam" id="PF13173"/>
    </source>
</evidence>
<evidence type="ECO:0000259" key="2">
    <source>
        <dbReference type="Pfam" id="PF13635"/>
    </source>
</evidence>
<comment type="caution">
    <text evidence="3">The sequence shown here is derived from an EMBL/GenBank/DDBJ whole genome shotgun (WGS) entry which is preliminary data.</text>
</comment>
<protein>
    <submittedName>
        <fullName evidence="3">ATP-binding protein</fullName>
    </submittedName>
</protein>
<sequence length="410" mass="47375">MERSAALQSLTDHLKKTQHTIVIGPRQIGKTTLVKQLAEQLSRDNELVYFLTFEDPAILETVNNHPENIFNYTLLPTDIPADKRLYLIIDEVQYAKDPSNFLKLLYDKYSPKLKVIATGSSAFYIDKSFKDSLAGRKKVFEFFPLAFDEFLHFKGEDDLIAEWRQMIKRATYQGTQRNRINTLFDEYLVYGGYPAVVLADTEQEKQEMLRELVNSYMKKDALEAGIKEELKFFQLARLLADQTGNLVNHHELANTLQMASSTIENYIYLMQKTFIVQLLSPFYGNVRKELTKMSKVYFNDNGLRNTLLNNFSKLNDRADKGALLENYTYCRLRQLYGTDHLHFWRTADGNEVDFVVEESLGSGKAYEVKYSDVQFKPSKYKKFVAAYPDFSLSCVGKEISKDESVAVIRL</sequence>
<dbReference type="SUPFAM" id="SSF52540">
    <property type="entry name" value="P-loop containing nucleoside triphosphate hydrolases"/>
    <property type="match status" value="1"/>
</dbReference>
<dbReference type="InterPro" id="IPR025420">
    <property type="entry name" value="DUF4143"/>
</dbReference>
<feature type="domain" description="DUF4143" evidence="2">
    <location>
        <begin position="224"/>
        <end position="371"/>
    </location>
</feature>
<proteinExistence type="predicted"/>
<dbReference type="Pfam" id="PF13173">
    <property type="entry name" value="AAA_14"/>
    <property type="match status" value="1"/>
</dbReference>
<dbReference type="PANTHER" id="PTHR33295:SF18">
    <property type="entry name" value="AAA+ ATPASE DOMAIN-CONTAINING PROTEIN"/>
    <property type="match status" value="1"/>
</dbReference>
<keyword evidence="3" id="KW-0067">ATP-binding</keyword>
<dbReference type="Pfam" id="PF13635">
    <property type="entry name" value="DUF4143"/>
    <property type="match status" value="1"/>
</dbReference>
<organism evidence="3 4">
    <name type="scientific">Pedobacter chinensis</name>
    <dbReference type="NCBI Taxonomy" id="2282421"/>
    <lineage>
        <taxon>Bacteria</taxon>
        <taxon>Pseudomonadati</taxon>
        <taxon>Bacteroidota</taxon>
        <taxon>Sphingobacteriia</taxon>
        <taxon>Sphingobacteriales</taxon>
        <taxon>Sphingobacteriaceae</taxon>
        <taxon>Pedobacter</taxon>
    </lineage>
</organism>
<dbReference type="OrthoDB" id="9778168at2"/>
<keyword evidence="3" id="KW-0547">Nucleotide-binding</keyword>